<feature type="compositionally biased region" description="Polar residues" evidence="1">
    <location>
        <begin position="1"/>
        <end position="14"/>
    </location>
</feature>
<name>A0A8T0I037_CERPU</name>
<evidence type="ECO:0000313" key="3">
    <source>
        <dbReference type="Proteomes" id="UP000822688"/>
    </source>
</evidence>
<sequence>MLRSRNGSTESRSSVHNRRRALHSTCYADGNETYLMSTISTPITLMTSTTTTLRRRRRYQYQLHTTSLYTIFKLTMDHNSPHIQLDPRHEIESPEKTRFSHQKFSANT</sequence>
<evidence type="ECO:0000313" key="2">
    <source>
        <dbReference type="EMBL" id="KAG0576784.1"/>
    </source>
</evidence>
<organism evidence="2 3">
    <name type="scientific">Ceratodon purpureus</name>
    <name type="common">Fire moss</name>
    <name type="synonym">Dicranum purpureum</name>
    <dbReference type="NCBI Taxonomy" id="3225"/>
    <lineage>
        <taxon>Eukaryota</taxon>
        <taxon>Viridiplantae</taxon>
        <taxon>Streptophyta</taxon>
        <taxon>Embryophyta</taxon>
        <taxon>Bryophyta</taxon>
        <taxon>Bryophytina</taxon>
        <taxon>Bryopsida</taxon>
        <taxon>Dicranidae</taxon>
        <taxon>Pseudoditrichales</taxon>
        <taxon>Ditrichaceae</taxon>
        <taxon>Ceratodon</taxon>
    </lineage>
</organism>
<dbReference type="Proteomes" id="UP000822688">
    <property type="component" value="Chromosome 5"/>
</dbReference>
<gene>
    <name evidence="2" type="ORF">KC19_5G107400</name>
</gene>
<protein>
    <submittedName>
        <fullName evidence="2">Uncharacterized protein</fullName>
    </submittedName>
</protein>
<dbReference type="EMBL" id="CM026425">
    <property type="protein sequence ID" value="KAG0576784.1"/>
    <property type="molecule type" value="Genomic_DNA"/>
</dbReference>
<dbReference type="AlphaFoldDB" id="A0A8T0I037"/>
<proteinExistence type="predicted"/>
<keyword evidence="3" id="KW-1185">Reference proteome</keyword>
<accession>A0A8T0I037</accession>
<reference evidence="2" key="1">
    <citation type="submission" date="2020-06" db="EMBL/GenBank/DDBJ databases">
        <title>WGS assembly of Ceratodon purpureus strain R40.</title>
        <authorList>
            <person name="Carey S.B."/>
            <person name="Jenkins J."/>
            <person name="Shu S."/>
            <person name="Lovell J.T."/>
            <person name="Sreedasyam A."/>
            <person name="Maumus F."/>
            <person name="Tiley G.P."/>
            <person name="Fernandez-Pozo N."/>
            <person name="Barry K."/>
            <person name="Chen C."/>
            <person name="Wang M."/>
            <person name="Lipzen A."/>
            <person name="Daum C."/>
            <person name="Saski C.A."/>
            <person name="Payton A.C."/>
            <person name="Mcbreen J.C."/>
            <person name="Conrad R.E."/>
            <person name="Kollar L.M."/>
            <person name="Olsson S."/>
            <person name="Huttunen S."/>
            <person name="Landis J.B."/>
            <person name="Wickett N.J."/>
            <person name="Johnson M.G."/>
            <person name="Rensing S.A."/>
            <person name="Grimwood J."/>
            <person name="Schmutz J."/>
            <person name="Mcdaniel S.F."/>
        </authorList>
    </citation>
    <scope>NUCLEOTIDE SEQUENCE</scope>
    <source>
        <strain evidence="2">R40</strain>
    </source>
</reference>
<feature type="region of interest" description="Disordered" evidence="1">
    <location>
        <begin position="1"/>
        <end position="20"/>
    </location>
</feature>
<comment type="caution">
    <text evidence="2">The sequence shown here is derived from an EMBL/GenBank/DDBJ whole genome shotgun (WGS) entry which is preliminary data.</text>
</comment>
<evidence type="ECO:0000256" key="1">
    <source>
        <dbReference type="SAM" id="MobiDB-lite"/>
    </source>
</evidence>